<sequence>MFELIIWVEDCVPVDLTVKFDRGGNSGVGGFFIPLILIDNSKESSVVR</sequence>
<reference evidence="1" key="1">
    <citation type="submission" date="2018-05" db="EMBL/GenBank/DDBJ databases">
        <authorList>
            <person name="Lanie J.A."/>
            <person name="Ng W.-L."/>
            <person name="Kazmierczak K.M."/>
            <person name="Andrzejewski T.M."/>
            <person name="Davidsen T.M."/>
            <person name="Wayne K.J."/>
            <person name="Tettelin H."/>
            <person name="Glass J.I."/>
            <person name="Rusch D."/>
            <person name="Podicherti R."/>
            <person name="Tsui H.-C.T."/>
            <person name="Winkler M.E."/>
        </authorList>
    </citation>
    <scope>NUCLEOTIDE SEQUENCE</scope>
</reference>
<dbReference type="EMBL" id="UINC01203833">
    <property type="protein sequence ID" value="SVE24272.1"/>
    <property type="molecule type" value="Genomic_DNA"/>
</dbReference>
<gene>
    <name evidence="1" type="ORF">METZ01_LOCUS477126</name>
</gene>
<proteinExistence type="predicted"/>
<name>A0A383BWI4_9ZZZZ</name>
<protein>
    <submittedName>
        <fullName evidence="1">Uncharacterized protein</fullName>
    </submittedName>
</protein>
<dbReference type="AlphaFoldDB" id="A0A383BWI4"/>
<evidence type="ECO:0000313" key="1">
    <source>
        <dbReference type="EMBL" id="SVE24272.1"/>
    </source>
</evidence>
<accession>A0A383BWI4</accession>
<organism evidence="1">
    <name type="scientific">marine metagenome</name>
    <dbReference type="NCBI Taxonomy" id="408172"/>
    <lineage>
        <taxon>unclassified sequences</taxon>
        <taxon>metagenomes</taxon>
        <taxon>ecological metagenomes</taxon>
    </lineage>
</organism>